<dbReference type="OrthoDB" id="443318at2759"/>
<sequence>MFISDLVNLQLVLLFVFCNLSPFYLAVASPPKHIASLPGFDGVPPFHLETGYVSVDEENGAELFYYFVESEGNPGQDPVLLWLTGGDRCSVLSALAFEIGPFKFVEEPYNGGVPRLMYNPYSWTKVASILFVDWPVGAGFSFSRNPIGYDVGLGDVPATLQLKKFLYKWFIEHPDYLANPFYIGADSYAGKIAPFLAEKISEGVFLLYSPFRLISDFYGFPGLLLLGSVADALFQISKLDSGPNLNYRSYHESLDTNPCNPVTGELFDNNSRVPFAHGFGIISDQFYETITRHCQGEDYTHPKKAFCVEALDAFNYVVDNEISKPHVLYPKCSYASPKSNNGTAYRNILMEETEPLYNPPPRPAINCMVYKNYLSYFWANSDVTRDALGIKKGTVKEWVRCHTSGLPSTKHDIKSSIDYHRNVTMKGYRSLVYSGDHDIVVPFLGTQTWVRLLNFTRVDDWRAWHVDGQSAGFTISYSNNMTFTTIKVTTHLCLGGGHTAPEYQPERCFAMIQRWISDKPL</sequence>
<dbReference type="GO" id="GO:0004185">
    <property type="term" value="F:serine-type carboxypeptidase activity"/>
    <property type="evidence" value="ECO:0007669"/>
    <property type="project" value="InterPro"/>
</dbReference>
<dbReference type="Pfam" id="PF00450">
    <property type="entry name" value="Peptidase_S10"/>
    <property type="match status" value="2"/>
</dbReference>
<keyword evidence="3" id="KW-0325">Glycoprotein</keyword>
<accession>A0A5J9UQG5</accession>
<evidence type="ECO:0000256" key="2">
    <source>
        <dbReference type="ARBA" id="ARBA00022729"/>
    </source>
</evidence>
<dbReference type="Gene3D" id="3.40.50.12670">
    <property type="match status" value="1"/>
</dbReference>
<protein>
    <recommendedName>
        <fullName evidence="7">Serine carboxypeptidase-like 19</fullName>
    </recommendedName>
</protein>
<evidence type="ECO:0000313" key="6">
    <source>
        <dbReference type="Proteomes" id="UP000324897"/>
    </source>
</evidence>
<organism evidence="5 6">
    <name type="scientific">Eragrostis curvula</name>
    <name type="common">weeping love grass</name>
    <dbReference type="NCBI Taxonomy" id="38414"/>
    <lineage>
        <taxon>Eukaryota</taxon>
        <taxon>Viridiplantae</taxon>
        <taxon>Streptophyta</taxon>
        <taxon>Embryophyta</taxon>
        <taxon>Tracheophyta</taxon>
        <taxon>Spermatophyta</taxon>
        <taxon>Magnoliopsida</taxon>
        <taxon>Liliopsida</taxon>
        <taxon>Poales</taxon>
        <taxon>Poaceae</taxon>
        <taxon>PACMAD clade</taxon>
        <taxon>Chloridoideae</taxon>
        <taxon>Eragrostideae</taxon>
        <taxon>Eragrostidinae</taxon>
        <taxon>Eragrostis</taxon>
    </lineage>
</organism>
<keyword evidence="2 4" id="KW-0732">Signal</keyword>
<evidence type="ECO:0000256" key="3">
    <source>
        <dbReference type="ARBA" id="ARBA00023180"/>
    </source>
</evidence>
<dbReference type="GO" id="GO:0006508">
    <property type="term" value="P:proteolysis"/>
    <property type="evidence" value="ECO:0007669"/>
    <property type="project" value="InterPro"/>
</dbReference>
<feature type="signal peptide" evidence="4">
    <location>
        <begin position="1"/>
        <end position="28"/>
    </location>
</feature>
<evidence type="ECO:0000313" key="5">
    <source>
        <dbReference type="EMBL" id="TVU25634.1"/>
    </source>
</evidence>
<evidence type="ECO:0000256" key="4">
    <source>
        <dbReference type="SAM" id="SignalP"/>
    </source>
</evidence>
<gene>
    <name evidence="5" type="ORF">EJB05_28138</name>
</gene>
<reference evidence="5 6" key="1">
    <citation type="journal article" date="2019" name="Sci. Rep.">
        <title>A high-quality genome of Eragrostis curvula grass provides insights into Poaceae evolution and supports new strategies to enhance forage quality.</title>
        <authorList>
            <person name="Carballo J."/>
            <person name="Santos B.A.C.M."/>
            <person name="Zappacosta D."/>
            <person name="Garbus I."/>
            <person name="Selva J.P."/>
            <person name="Gallo C.A."/>
            <person name="Diaz A."/>
            <person name="Albertini E."/>
            <person name="Caccamo M."/>
            <person name="Echenique V."/>
        </authorList>
    </citation>
    <scope>NUCLEOTIDE SEQUENCE [LARGE SCALE GENOMIC DNA]</scope>
    <source>
        <strain evidence="6">cv. Victoria</strain>
        <tissue evidence="5">Leaf</tissue>
    </source>
</reference>
<dbReference type="Proteomes" id="UP000324897">
    <property type="component" value="Chromosome 2"/>
</dbReference>
<proteinExistence type="inferred from homology"/>
<dbReference type="FunFam" id="3.40.50.12670:FF:000001">
    <property type="entry name" value="Carboxypeptidase"/>
    <property type="match status" value="1"/>
</dbReference>
<dbReference type="InterPro" id="IPR001563">
    <property type="entry name" value="Peptidase_S10"/>
</dbReference>
<dbReference type="InterPro" id="IPR029058">
    <property type="entry name" value="AB_hydrolase_fold"/>
</dbReference>
<dbReference type="PRINTS" id="PR00724">
    <property type="entry name" value="CRBOXYPTASEC"/>
</dbReference>
<dbReference type="AlphaFoldDB" id="A0A5J9UQG5"/>
<comment type="similarity">
    <text evidence="1">Belongs to the peptidase S10 family.</text>
</comment>
<comment type="caution">
    <text evidence="5">The sequence shown here is derived from an EMBL/GenBank/DDBJ whole genome shotgun (WGS) entry which is preliminary data.</text>
</comment>
<keyword evidence="6" id="KW-1185">Reference proteome</keyword>
<dbReference type="EMBL" id="RWGY01000013">
    <property type="protein sequence ID" value="TVU25634.1"/>
    <property type="molecule type" value="Genomic_DNA"/>
</dbReference>
<dbReference type="GO" id="GO:0016747">
    <property type="term" value="F:acyltransferase activity, transferring groups other than amino-acyl groups"/>
    <property type="evidence" value="ECO:0007669"/>
    <property type="project" value="TreeGrafter"/>
</dbReference>
<feature type="chain" id="PRO_5023908390" description="Serine carboxypeptidase-like 19" evidence="4">
    <location>
        <begin position="29"/>
        <end position="521"/>
    </location>
</feature>
<dbReference type="GO" id="GO:0019748">
    <property type="term" value="P:secondary metabolic process"/>
    <property type="evidence" value="ECO:0007669"/>
    <property type="project" value="TreeGrafter"/>
</dbReference>
<dbReference type="Gene3D" id="3.40.50.1820">
    <property type="entry name" value="alpha/beta hydrolase"/>
    <property type="match status" value="1"/>
</dbReference>
<dbReference type="PANTHER" id="PTHR11802:SF46">
    <property type="entry name" value="CARBOXYPEPTIDASE"/>
    <property type="match status" value="1"/>
</dbReference>
<dbReference type="Gramene" id="TVU25634">
    <property type="protein sequence ID" value="TVU25634"/>
    <property type="gene ID" value="EJB05_28138"/>
</dbReference>
<dbReference type="SUPFAM" id="SSF53474">
    <property type="entry name" value="alpha/beta-Hydrolases"/>
    <property type="match status" value="1"/>
</dbReference>
<dbReference type="PANTHER" id="PTHR11802">
    <property type="entry name" value="SERINE PROTEASE FAMILY S10 SERINE CARBOXYPEPTIDASE"/>
    <property type="match status" value="1"/>
</dbReference>
<evidence type="ECO:0008006" key="7">
    <source>
        <dbReference type="Google" id="ProtNLM"/>
    </source>
</evidence>
<evidence type="ECO:0000256" key="1">
    <source>
        <dbReference type="ARBA" id="ARBA00009431"/>
    </source>
</evidence>
<name>A0A5J9UQG5_9POAL</name>